<keyword evidence="3 6" id="KW-0812">Transmembrane</keyword>
<feature type="transmembrane region" description="Helical" evidence="6">
    <location>
        <begin position="150"/>
        <end position="173"/>
    </location>
</feature>
<feature type="transmembrane region" description="Helical" evidence="6">
    <location>
        <begin position="265"/>
        <end position="284"/>
    </location>
</feature>
<feature type="transmembrane region" description="Helical" evidence="6">
    <location>
        <begin position="58"/>
        <end position="79"/>
    </location>
</feature>
<dbReference type="Proteomes" id="UP000245048">
    <property type="component" value="Unassembled WGS sequence"/>
</dbReference>
<dbReference type="InterPro" id="IPR008457">
    <property type="entry name" value="Cu-R_CopD_dom"/>
</dbReference>
<feature type="domain" description="Copper resistance protein D" evidence="7">
    <location>
        <begin position="186"/>
        <end position="284"/>
    </location>
</feature>
<evidence type="ECO:0000256" key="6">
    <source>
        <dbReference type="SAM" id="Phobius"/>
    </source>
</evidence>
<proteinExistence type="predicted"/>
<keyword evidence="5 6" id="KW-0472">Membrane</keyword>
<dbReference type="OrthoDB" id="8479361at2"/>
<evidence type="ECO:0000313" key="8">
    <source>
        <dbReference type="EMBL" id="PWC26752.1"/>
    </source>
</evidence>
<dbReference type="PANTHER" id="PTHR34820:SF4">
    <property type="entry name" value="INNER MEMBRANE PROTEIN YEBZ"/>
    <property type="match status" value="1"/>
</dbReference>
<evidence type="ECO:0000256" key="2">
    <source>
        <dbReference type="ARBA" id="ARBA00022475"/>
    </source>
</evidence>
<feature type="transmembrane region" description="Helical" evidence="6">
    <location>
        <begin position="99"/>
        <end position="118"/>
    </location>
</feature>
<dbReference type="EMBL" id="PDOA01000025">
    <property type="protein sequence ID" value="PWC26752.1"/>
    <property type="molecule type" value="Genomic_DNA"/>
</dbReference>
<dbReference type="InterPro" id="IPR032694">
    <property type="entry name" value="CopC/D"/>
</dbReference>
<dbReference type="GO" id="GO:0005886">
    <property type="term" value="C:plasma membrane"/>
    <property type="evidence" value="ECO:0007669"/>
    <property type="project" value="UniProtKB-SubCell"/>
</dbReference>
<comment type="subcellular location">
    <subcellularLocation>
        <location evidence="1">Cell membrane</location>
        <topology evidence="1">Multi-pass membrane protein</topology>
    </subcellularLocation>
</comment>
<reference evidence="9" key="1">
    <citation type="submission" date="2017-10" db="EMBL/GenBank/DDBJ databases">
        <authorList>
            <person name="Toshchakov S.V."/>
            <person name="Goeva M.A."/>
        </authorList>
    </citation>
    <scope>NUCLEOTIDE SEQUENCE [LARGE SCALE GENOMIC DNA]</scope>
    <source>
        <strain evidence="9">JR1/69-1-13</strain>
    </source>
</reference>
<feature type="transmembrane region" description="Helical" evidence="6">
    <location>
        <begin position="194"/>
        <end position="213"/>
    </location>
</feature>
<sequence>MILELLRPEPEWLRGISAALRIVCYVACLGAAGLGIFTFGFERLQEPRDAAACRRMTLALVAVGLASSLAWLAAQVALASDGDPFDAEVWDMMLTSRPGVSVLIAWAGLIALALVAWIGRAAIVVGAAGILAVAVSFTAIGHTTQHQPRLLLAAALVIHLLAVAFWAGSLWPLALASRRGGPAAARLVEGWTRVAIWAVGGLVLAGVVLAWLLVGRLEVLVTTAYGWALLTKVALVGVLLGFAAWHKFRLTPALAANAPGSGARLAASIGWEIVVMVLVFWAVAEMTSTSPQGEG</sequence>
<accession>A0A2U1UYM1</accession>
<name>A0A2U1UYM1_9PROT</name>
<dbReference type="PANTHER" id="PTHR34820">
    <property type="entry name" value="INNER MEMBRANE PROTEIN YEBZ"/>
    <property type="match status" value="1"/>
</dbReference>
<dbReference type="RefSeq" id="WP_109518986.1">
    <property type="nucleotide sequence ID" value="NZ_PDOA01000025.1"/>
</dbReference>
<dbReference type="AlphaFoldDB" id="A0A2U1UYM1"/>
<evidence type="ECO:0000256" key="4">
    <source>
        <dbReference type="ARBA" id="ARBA00022989"/>
    </source>
</evidence>
<evidence type="ECO:0000313" key="9">
    <source>
        <dbReference type="Proteomes" id="UP000245048"/>
    </source>
</evidence>
<gene>
    <name evidence="8" type="ORF">CR165_21515</name>
</gene>
<evidence type="ECO:0000256" key="1">
    <source>
        <dbReference type="ARBA" id="ARBA00004651"/>
    </source>
</evidence>
<keyword evidence="2" id="KW-1003">Cell membrane</keyword>
<protein>
    <submittedName>
        <fullName evidence="8">Copper resistance protein</fullName>
    </submittedName>
</protein>
<dbReference type="Pfam" id="PF05425">
    <property type="entry name" value="CopD"/>
    <property type="match status" value="1"/>
</dbReference>
<feature type="transmembrane region" description="Helical" evidence="6">
    <location>
        <begin position="12"/>
        <end position="37"/>
    </location>
</feature>
<feature type="transmembrane region" description="Helical" evidence="6">
    <location>
        <begin position="123"/>
        <end position="144"/>
    </location>
</feature>
<evidence type="ECO:0000259" key="7">
    <source>
        <dbReference type="Pfam" id="PF05425"/>
    </source>
</evidence>
<evidence type="ECO:0000256" key="5">
    <source>
        <dbReference type="ARBA" id="ARBA00023136"/>
    </source>
</evidence>
<comment type="caution">
    <text evidence="8">The sequence shown here is derived from an EMBL/GenBank/DDBJ whole genome shotgun (WGS) entry which is preliminary data.</text>
</comment>
<organism evidence="8 9">
    <name type="scientific">Teichococcus aestuarii</name>
    <dbReference type="NCBI Taxonomy" id="568898"/>
    <lineage>
        <taxon>Bacteria</taxon>
        <taxon>Pseudomonadati</taxon>
        <taxon>Pseudomonadota</taxon>
        <taxon>Alphaproteobacteria</taxon>
        <taxon>Acetobacterales</taxon>
        <taxon>Roseomonadaceae</taxon>
        <taxon>Roseomonas</taxon>
    </lineage>
</organism>
<keyword evidence="4 6" id="KW-1133">Transmembrane helix</keyword>
<feature type="transmembrane region" description="Helical" evidence="6">
    <location>
        <begin position="225"/>
        <end position="245"/>
    </location>
</feature>
<dbReference type="GO" id="GO:0006825">
    <property type="term" value="P:copper ion transport"/>
    <property type="evidence" value="ECO:0007669"/>
    <property type="project" value="InterPro"/>
</dbReference>
<evidence type="ECO:0000256" key="3">
    <source>
        <dbReference type="ARBA" id="ARBA00022692"/>
    </source>
</evidence>
<keyword evidence="9" id="KW-1185">Reference proteome</keyword>